<gene>
    <name evidence="3" type="ORF">M099_1837</name>
</gene>
<dbReference type="GO" id="GO:0006006">
    <property type="term" value="P:glucose metabolic process"/>
    <property type="evidence" value="ECO:0007669"/>
    <property type="project" value="UniProtKB-KW"/>
</dbReference>
<keyword evidence="2" id="KW-0119">Carbohydrate metabolism</keyword>
<dbReference type="InterPro" id="IPR015943">
    <property type="entry name" value="WD40/YVTN_repeat-like_dom_sf"/>
</dbReference>
<dbReference type="EMBL" id="JNHM01000025">
    <property type="protein sequence ID" value="KDS54354.1"/>
    <property type="molecule type" value="Genomic_DNA"/>
</dbReference>
<evidence type="ECO:0000313" key="3">
    <source>
        <dbReference type="EMBL" id="KDS54354.1"/>
    </source>
</evidence>
<comment type="caution">
    <text evidence="3">The sequence shown here is derived from an EMBL/GenBank/DDBJ whole genome shotgun (WGS) entry which is preliminary data.</text>
</comment>
<dbReference type="FunFam" id="2.130.10.10:FF:000306">
    <property type="entry name" value="3-carboxymuconate cyclase"/>
    <property type="match status" value="1"/>
</dbReference>
<evidence type="ECO:0008006" key="5">
    <source>
        <dbReference type="Google" id="ProtNLM"/>
    </source>
</evidence>
<dbReference type="InterPro" id="IPR050282">
    <property type="entry name" value="Cycloisomerase_2"/>
</dbReference>
<name>A0A069SKH9_PHOVU</name>
<accession>A0A069SKH9</accession>
<dbReference type="PATRIC" id="fig|1339352.3.peg.1780"/>
<organism evidence="3 4">
    <name type="scientific">Phocaeicola vulgatus str. 3975 RP4</name>
    <dbReference type="NCBI Taxonomy" id="1339352"/>
    <lineage>
        <taxon>Bacteria</taxon>
        <taxon>Pseudomonadati</taxon>
        <taxon>Bacteroidota</taxon>
        <taxon>Bacteroidia</taxon>
        <taxon>Bacteroidales</taxon>
        <taxon>Bacteroidaceae</taxon>
        <taxon>Phocaeicola</taxon>
    </lineage>
</organism>
<dbReference type="Gene3D" id="2.130.10.10">
    <property type="entry name" value="YVTN repeat-like/Quinoprotein amine dehydrogenase"/>
    <property type="match status" value="1"/>
</dbReference>
<dbReference type="InterPro" id="IPR011048">
    <property type="entry name" value="Haem_d1_sf"/>
</dbReference>
<dbReference type="GO" id="GO:0017057">
    <property type="term" value="F:6-phosphogluconolactonase activity"/>
    <property type="evidence" value="ECO:0007669"/>
    <property type="project" value="TreeGrafter"/>
</dbReference>
<dbReference type="PANTHER" id="PTHR30344:SF1">
    <property type="entry name" value="6-PHOSPHOGLUCONOLACTONASE"/>
    <property type="match status" value="1"/>
</dbReference>
<dbReference type="RefSeq" id="WP_022508350.1">
    <property type="nucleotide sequence ID" value="NZ_JNHM01000025.1"/>
</dbReference>
<dbReference type="SUPFAM" id="SSF51004">
    <property type="entry name" value="C-terminal (heme d1) domain of cytochrome cd1-nitrite reductase"/>
    <property type="match status" value="1"/>
</dbReference>
<sequence length="388" mass="42698">MNKKLMVLCMSSMILGGCIPSPKKQTEAITVEENPNMMYMLVGSYATPEEEGIKVYNFDEQNGNSQYISGIKGISNPSFLIPSADGERIYAVGEDSGKSSTANAIKFDKEQKKLTLLNSQPTDGGAPCYITLSPSEKFVLTANYMGGSITVFPLDKDGKLKSETRLISFTGNSLDKERQTQPHLHCIEFTPDHKYLLASDLGTDQIHVFPVSENVTDGVSHSLLNESEEFNIKVESGSGPRHICFHPNQKFAYLINEISGKVIAFSYDKGKLNAIQYIEADTVGAKGSGDIHISPDGKFLYASNRLKADGIAIFSINQEEGTLTKTGYQLTGIHPRNFIISRNGRYLLVACRDSNSIQVFERDSQTGLLKDTGKTIKTNKPVCLKFTF</sequence>
<dbReference type="PANTHER" id="PTHR30344">
    <property type="entry name" value="6-PHOSPHOGLUCONOLACTONASE-RELATED"/>
    <property type="match status" value="1"/>
</dbReference>
<dbReference type="PROSITE" id="PS51257">
    <property type="entry name" value="PROKAR_LIPOPROTEIN"/>
    <property type="match status" value="1"/>
</dbReference>
<evidence type="ECO:0000313" key="4">
    <source>
        <dbReference type="Proteomes" id="UP000027661"/>
    </source>
</evidence>
<proteinExistence type="inferred from homology"/>
<dbReference type="AlphaFoldDB" id="A0A069SKH9"/>
<dbReference type="Pfam" id="PF10282">
    <property type="entry name" value="Lactonase"/>
    <property type="match status" value="1"/>
</dbReference>
<evidence type="ECO:0000256" key="1">
    <source>
        <dbReference type="ARBA" id="ARBA00005564"/>
    </source>
</evidence>
<dbReference type="Proteomes" id="UP000027661">
    <property type="component" value="Unassembled WGS sequence"/>
</dbReference>
<protein>
    <recommendedName>
        <fullName evidence="5">Lactonase family protein</fullName>
    </recommendedName>
</protein>
<comment type="similarity">
    <text evidence="1">Belongs to the cycloisomerase 2 family.</text>
</comment>
<evidence type="ECO:0000256" key="2">
    <source>
        <dbReference type="ARBA" id="ARBA00022526"/>
    </source>
</evidence>
<dbReference type="InterPro" id="IPR019405">
    <property type="entry name" value="Lactonase_7-beta_prop"/>
</dbReference>
<keyword evidence="2" id="KW-0313">Glucose metabolism</keyword>
<dbReference type="GO" id="GO:0005829">
    <property type="term" value="C:cytosol"/>
    <property type="evidence" value="ECO:0007669"/>
    <property type="project" value="TreeGrafter"/>
</dbReference>
<reference evidence="3 4" key="1">
    <citation type="submission" date="2014-04" db="EMBL/GenBank/DDBJ databases">
        <authorList>
            <person name="Sears C."/>
            <person name="Carroll K."/>
            <person name="Sack B.R."/>
            <person name="Qadri F."/>
            <person name="Myers L.L."/>
            <person name="Chung G.-T."/>
            <person name="Escheverria P."/>
            <person name="Fraser C.M."/>
            <person name="Sadzewicz L."/>
            <person name="Shefchek K.A."/>
            <person name="Tallon L."/>
            <person name="Das S.P."/>
            <person name="Daugherty S."/>
            <person name="Mongodin E.F."/>
        </authorList>
    </citation>
    <scope>NUCLEOTIDE SEQUENCE [LARGE SCALE GENOMIC DNA]</scope>
    <source>
        <strain evidence="3 4">3975 RP4</strain>
    </source>
</reference>